<dbReference type="RefSeq" id="WP_184664887.1">
    <property type="nucleotide sequence ID" value="NZ_JACHHB010000013.1"/>
</dbReference>
<protein>
    <recommendedName>
        <fullName evidence="3">Fur-regulated basic protein B</fullName>
    </recommendedName>
</protein>
<evidence type="ECO:0000313" key="2">
    <source>
        <dbReference type="Proteomes" id="UP000551878"/>
    </source>
</evidence>
<evidence type="ECO:0000313" key="1">
    <source>
        <dbReference type="EMBL" id="MBB5174465.1"/>
    </source>
</evidence>
<sequence length="55" mass="6784">MSNRKKQRFDDLVAEYRQRLWNDPELMREIEKRLDEKHEARLKRLNDDDSSSLHA</sequence>
<accession>A0A840QSX3</accession>
<dbReference type="EMBL" id="JACHHB010000013">
    <property type="protein sequence ID" value="MBB5174465.1"/>
    <property type="molecule type" value="Genomic_DNA"/>
</dbReference>
<keyword evidence="2" id="KW-1185">Reference proteome</keyword>
<dbReference type="Pfam" id="PF13040">
    <property type="entry name" value="Fur_reg_FbpB"/>
    <property type="match status" value="1"/>
</dbReference>
<comment type="caution">
    <text evidence="1">The sequence shown here is derived from an EMBL/GenBank/DDBJ whole genome shotgun (WGS) entry which is preliminary data.</text>
</comment>
<organism evidence="1 2">
    <name type="scientific">Texcoconibacillus texcoconensis</name>
    <dbReference type="NCBI Taxonomy" id="1095777"/>
    <lineage>
        <taxon>Bacteria</taxon>
        <taxon>Bacillati</taxon>
        <taxon>Bacillota</taxon>
        <taxon>Bacilli</taxon>
        <taxon>Bacillales</taxon>
        <taxon>Bacillaceae</taxon>
        <taxon>Texcoconibacillus</taxon>
    </lineage>
</organism>
<evidence type="ECO:0008006" key="3">
    <source>
        <dbReference type="Google" id="ProtNLM"/>
    </source>
</evidence>
<dbReference type="InterPro" id="IPR025004">
    <property type="entry name" value="SenN/SenS"/>
</dbReference>
<dbReference type="Proteomes" id="UP000551878">
    <property type="component" value="Unassembled WGS sequence"/>
</dbReference>
<name>A0A840QSX3_9BACI</name>
<reference evidence="1 2" key="1">
    <citation type="submission" date="2020-08" db="EMBL/GenBank/DDBJ databases">
        <title>Genomic Encyclopedia of Type Strains, Phase IV (KMG-IV): sequencing the most valuable type-strain genomes for metagenomic binning, comparative biology and taxonomic classification.</title>
        <authorList>
            <person name="Goeker M."/>
        </authorList>
    </citation>
    <scope>NUCLEOTIDE SEQUENCE [LARGE SCALE GENOMIC DNA]</scope>
    <source>
        <strain evidence="1 2">DSM 24696</strain>
    </source>
</reference>
<dbReference type="AlphaFoldDB" id="A0A840QSX3"/>
<proteinExistence type="predicted"/>
<gene>
    <name evidence="1" type="ORF">HNQ41_002680</name>
</gene>